<dbReference type="InterPro" id="IPR052059">
    <property type="entry name" value="CR_Ser/Thr_kinase"/>
</dbReference>
<dbReference type="InterPro" id="IPR011009">
    <property type="entry name" value="Kinase-like_dom_sf"/>
</dbReference>
<dbReference type="GO" id="GO:0004672">
    <property type="term" value="F:protein kinase activity"/>
    <property type="evidence" value="ECO:0007669"/>
    <property type="project" value="InterPro"/>
</dbReference>
<gene>
    <name evidence="6" type="ORF">RND81_13G052300</name>
</gene>
<comment type="caution">
    <text evidence="6">The sequence shown here is derived from an EMBL/GenBank/DDBJ whole genome shotgun (WGS) entry which is preliminary data.</text>
</comment>
<evidence type="ECO:0000313" key="7">
    <source>
        <dbReference type="Proteomes" id="UP001443914"/>
    </source>
</evidence>
<sequence>MQTMHRDLKAENILLDADMRPKIADFGLARICGVGQTHIEPTNVAGTRGYMAPEYLFEGQFSAKSDVYSLGVLILEIVSGRRITSPSLNQQGLLRFAWKCWEAGNPLEMTDLLLLDSYSSGEVKKCVQLGLLCVQDASHLRPIMSAIVDWLNSNSGGLSNVMPECPAFIRSSSSHQSTTTSTSSASTF</sequence>
<protein>
    <recommendedName>
        <fullName evidence="5">Protein kinase domain-containing protein</fullName>
    </recommendedName>
</protein>
<dbReference type="GO" id="GO:0005524">
    <property type="term" value="F:ATP binding"/>
    <property type="evidence" value="ECO:0007669"/>
    <property type="project" value="UniProtKB-KW"/>
</dbReference>
<keyword evidence="7" id="KW-1185">Reference proteome</keyword>
<keyword evidence="3" id="KW-0418">Kinase</keyword>
<evidence type="ECO:0000313" key="6">
    <source>
        <dbReference type="EMBL" id="KAK9668330.1"/>
    </source>
</evidence>
<dbReference type="PANTHER" id="PTHR47973">
    <property type="entry name" value="CYSTEINE-RICH RECEPTOR-LIKE PROTEIN KINASE 3"/>
    <property type="match status" value="1"/>
</dbReference>
<dbReference type="Gene3D" id="1.10.510.10">
    <property type="entry name" value="Transferase(Phosphotransferase) domain 1"/>
    <property type="match status" value="1"/>
</dbReference>
<evidence type="ECO:0000256" key="4">
    <source>
        <dbReference type="ARBA" id="ARBA00022840"/>
    </source>
</evidence>
<keyword evidence="2" id="KW-0547">Nucleotide-binding</keyword>
<reference evidence="6" key="1">
    <citation type="submission" date="2024-03" db="EMBL/GenBank/DDBJ databases">
        <title>WGS assembly of Saponaria officinalis var. Norfolk2.</title>
        <authorList>
            <person name="Jenkins J."/>
            <person name="Shu S."/>
            <person name="Grimwood J."/>
            <person name="Barry K."/>
            <person name="Goodstein D."/>
            <person name="Schmutz J."/>
            <person name="Leebens-Mack J."/>
            <person name="Osbourn A."/>
        </authorList>
    </citation>
    <scope>NUCLEOTIDE SEQUENCE [LARGE SCALE GENOMIC DNA]</scope>
    <source>
        <strain evidence="6">JIC</strain>
    </source>
</reference>
<organism evidence="6 7">
    <name type="scientific">Saponaria officinalis</name>
    <name type="common">Common soapwort</name>
    <name type="synonym">Lychnis saponaria</name>
    <dbReference type="NCBI Taxonomy" id="3572"/>
    <lineage>
        <taxon>Eukaryota</taxon>
        <taxon>Viridiplantae</taxon>
        <taxon>Streptophyta</taxon>
        <taxon>Embryophyta</taxon>
        <taxon>Tracheophyta</taxon>
        <taxon>Spermatophyta</taxon>
        <taxon>Magnoliopsida</taxon>
        <taxon>eudicotyledons</taxon>
        <taxon>Gunneridae</taxon>
        <taxon>Pentapetalae</taxon>
        <taxon>Caryophyllales</taxon>
        <taxon>Caryophyllaceae</taxon>
        <taxon>Caryophylleae</taxon>
        <taxon>Saponaria</taxon>
    </lineage>
</organism>
<keyword evidence="1" id="KW-0808">Transferase</keyword>
<dbReference type="EMBL" id="JBDFQZ010000013">
    <property type="protein sequence ID" value="KAK9668330.1"/>
    <property type="molecule type" value="Genomic_DNA"/>
</dbReference>
<dbReference type="PROSITE" id="PS50011">
    <property type="entry name" value="PROTEIN_KINASE_DOM"/>
    <property type="match status" value="1"/>
</dbReference>
<name>A0AAW1H491_SAPOF</name>
<evidence type="ECO:0000256" key="1">
    <source>
        <dbReference type="ARBA" id="ARBA00022679"/>
    </source>
</evidence>
<evidence type="ECO:0000259" key="5">
    <source>
        <dbReference type="PROSITE" id="PS50011"/>
    </source>
</evidence>
<feature type="domain" description="Protein kinase" evidence="5">
    <location>
        <begin position="1"/>
        <end position="151"/>
    </location>
</feature>
<evidence type="ECO:0000256" key="2">
    <source>
        <dbReference type="ARBA" id="ARBA00022741"/>
    </source>
</evidence>
<dbReference type="AlphaFoldDB" id="A0AAW1H491"/>
<accession>A0AAW1H491</accession>
<dbReference type="Proteomes" id="UP001443914">
    <property type="component" value="Unassembled WGS sequence"/>
</dbReference>
<dbReference type="SUPFAM" id="SSF56112">
    <property type="entry name" value="Protein kinase-like (PK-like)"/>
    <property type="match status" value="1"/>
</dbReference>
<dbReference type="InterPro" id="IPR000719">
    <property type="entry name" value="Prot_kinase_dom"/>
</dbReference>
<dbReference type="Pfam" id="PF00069">
    <property type="entry name" value="Pkinase"/>
    <property type="match status" value="1"/>
</dbReference>
<proteinExistence type="predicted"/>
<keyword evidence="4" id="KW-0067">ATP-binding</keyword>
<evidence type="ECO:0000256" key="3">
    <source>
        <dbReference type="ARBA" id="ARBA00022777"/>
    </source>
</evidence>
<dbReference type="SMART" id="SM00220">
    <property type="entry name" value="S_TKc"/>
    <property type="match status" value="1"/>
</dbReference>